<organism evidence="2 3">
    <name type="scientific">Neocucurbitaria cava</name>
    <dbReference type="NCBI Taxonomy" id="798079"/>
    <lineage>
        <taxon>Eukaryota</taxon>
        <taxon>Fungi</taxon>
        <taxon>Dikarya</taxon>
        <taxon>Ascomycota</taxon>
        <taxon>Pezizomycotina</taxon>
        <taxon>Dothideomycetes</taxon>
        <taxon>Pleosporomycetidae</taxon>
        <taxon>Pleosporales</taxon>
        <taxon>Pleosporineae</taxon>
        <taxon>Cucurbitariaceae</taxon>
        <taxon>Neocucurbitaria</taxon>
    </lineage>
</organism>
<feature type="compositionally biased region" description="Acidic residues" evidence="1">
    <location>
        <begin position="276"/>
        <end position="293"/>
    </location>
</feature>
<feature type="compositionally biased region" description="Basic and acidic residues" evidence="1">
    <location>
        <begin position="208"/>
        <end position="227"/>
    </location>
</feature>
<dbReference type="AlphaFoldDB" id="A0A9W9CRE8"/>
<name>A0A9W9CRE8_9PLEO</name>
<dbReference type="OrthoDB" id="3783520at2759"/>
<evidence type="ECO:0000313" key="3">
    <source>
        <dbReference type="Proteomes" id="UP001140560"/>
    </source>
</evidence>
<accession>A0A9W9CRE8</accession>
<evidence type="ECO:0000313" key="2">
    <source>
        <dbReference type="EMBL" id="KAJ4376210.1"/>
    </source>
</evidence>
<gene>
    <name evidence="2" type="ORF">N0V83_001492</name>
</gene>
<dbReference type="Proteomes" id="UP001140560">
    <property type="component" value="Unassembled WGS sequence"/>
</dbReference>
<feature type="region of interest" description="Disordered" evidence="1">
    <location>
        <begin position="176"/>
        <end position="227"/>
    </location>
</feature>
<comment type="caution">
    <text evidence="2">The sequence shown here is derived from an EMBL/GenBank/DDBJ whole genome shotgun (WGS) entry which is preliminary data.</text>
</comment>
<sequence length="293" mass="34237">MKRRLETVRKQDQLRWEREQAWDETHQQYDPQSAQAAAGVQSAAECPICASTVAPYPTNVPKMEVFKDVPWWERPGALAQEHILVPRAVPRMRRQPRPYAQGTKGSEALREIVGKLRVSMHAADAHRRMWEIQCKTESAVRRKHSLDESFQFQPDFWNSPISGLVSRRNFQQIQDNQRMAERRARGNTPRPKPPRSSLSHSELSEELQVDKDWTETTKKRNKQEELEKEARKVAQEIGYLYFVGAIDGMEEWKEDYLRSDRQLVIRKPVTISDSSESWDSDDDDVFDEMDLDE</sequence>
<reference evidence="2" key="1">
    <citation type="submission" date="2022-10" db="EMBL/GenBank/DDBJ databases">
        <title>Tapping the CABI collections for fungal endophytes: first genome assemblies for Collariella, Neodidymelliopsis, Ascochyta clinopodiicola, Didymella pomorum, Didymosphaeria variabile, Neocosmospora piperis and Neocucurbitaria cava.</title>
        <authorList>
            <person name="Hill R."/>
        </authorList>
    </citation>
    <scope>NUCLEOTIDE SEQUENCE</scope>
    <source>
        <strain evidence="2">IMI 356814</strain>
    </source>
</reference>
<feature type="region of interest" description="Disordered" evidence="1">
    <location>
        <begin position="270"/>
        <end position="293"/>
    </location>
</feature>
<keyword evidence="3" id="KW-1185">Reference proteome</keyword>
<evidence type="ECO:0000256" key="1">
    <source>
        <dbReference type="SAM" id="MobiDB-lite"/>
    </source>
</evidence>
<protein>
    <submittedName>
        <fullName evidence="2">Uncharacterized protein</fullName>
    </submittedName>
</protein>
<dbReference type="EMBL" id="JAPEUY010000002">
    <property type="protein sequence ID" value="KAJ4376210.1"/>
    <property type="molecule type" value="Genomic_DNA"/>
</dbReference>
<proteinExistence type="predicted"/>